<keyword evidence="4" id="KW-0804">Transcription</keyword>
<comment type="caution">
    <text evidence="9">The sequence shown here is derived from an EMBL/GenBank/DDBJ whole genome shotgun (WGS) entry which is preliminary data.</text>
</comment>
<evidence type="ECO:0000256" key="6">
    <source>
        <dbReference type="SAM" id="MobiDB-lite"/>
    </source>
</evidence>
<dbReference type="InterPro" id="IPR039420">
    <property type="entry name" value="WalR-like"/>
</dbReference>
<dbReference type="Gene3D" id="3.40.50.2300">
    <property type="match status" value="1"/>
</dbReference>
<dbReference type="PRINTS" id="PR00038">
    <property type="entry name" value="HTHLUXR"/>
</dbReference>
<feature type="region of interest" description="Disordered" evidence="6">
    <location>
        <begin position="1"/>
        <end position="55"/>
    </location>
</feature>
<proteinExistence type="predicted"/>
<evidence type="ECO:0000259" key="8">
    <source>
        <dbReference type="PROSITE" id="PS50110"/>
    </source>
</evidence>
<dbReference type="InterPro" id="IPR000792">
    <property type="entry name" value="Tscrpt_reg_LuxR_C"/>
</dbReference>
<evidence type="ECO:0000256" key="1">
    <source>
        <dbReference type="ARBA" id="ARBA00022553"/>
    </source>
</evidence>
<organism evidence="9 10">
    <name type="scientific">Kribbella koreensis</name>
    <dbReference type="NCBI Taxonomy" id="57909"/>
    <lineage>
        <taxon>Bacteria</taxon>
        <taxon>Bacillati</taxon>
        <taxon>Actinomycetota</taxon>
        <taxon>Actinomycetes</taxon>
        <taxon>Propionibacteriales</taxon>
        <taxon>Kribbellaceae</taxon>
        <taxon>Kribbella</taxon>
    </lineage>
</organism>
<dbReference type="SUPFAM" id="SSF46894">
    <property type="entry name" value="C-terminal effector domain of the bipartite response regulators"/>
    <property type="match status" value="1"/>
</dbReference>
<evidence type="ECO:0000256" key="4">
    <source>
        <dbReference type="ARBA" id="ARBA00023163"/>
    </source>
</evidence>
<feature type="domain" description="Response regulatory" evidence="8">
    <location>
        <begin position="63"/>
        <end position="179"/>
    </location>
</feature>
<feature type="domain" description="HTH luxR-type" evidence="7">
    <location>
        <begin position="203"/>
        <end position="268"/>
    </location>
</feature>
<evidence type="ECO:0000256" key="3">
    <source>
        <dbReference type="ARBA" id="ARBA00023125"/>
    </source>
</evidence>
<dbReference type="Pfam" id="PF00072">
    <property type="entry name" value="Response_reg"/>
    <property type="match status" value="1"/>
</dbReference>
<dbReference type="InterPro" id="IPR016032">
    <property type="entry name" value="Sig_transdc_resp-reg_C-effctor"/>
</dbReference>
<keyword evidence="2" id="KW-0805">Transcription regulation</keyword>
<dbReference type="PROSITE" id="PS50043">
    <property type="entry name" value="HTH_LUXR_2"/>
    <property type="match status" value="1"/>
</dbReference>
<dbReference type="PROSITE" id="PS50110">
    <property type="entry name" value="RESPONSE_REGULATORY"/>
    <property type="match status" value="1"/>
</dbReference>
<feature type="modified residue" description="4-aspartylphosphate" evidence="5">
    <location>
        <position position="114"/>
    </location>
</feature>
<evidence type="ECO:0000313" key="10">
    <source>
        <dbReference type="Proteomes" id="UP001500542"/>
    </source>
</evidence>
<dbReference type="Proteomes" id="UP001500542">
    <property type="component" value="Unassembled WGS sequence"/>
</dbReference>
<dbReference type="InterPro" id="IPR058245">
    <property type="entry name" value="NreC/VraR/RcsB-like_REC"/>
</dbReference>
<keyword evidence="10" id="KW-1185">Reference proteome</keyword>
<keyword evidence="3" id="KW-0238">DNA-binding</keyword>
<reference evidence="9 10" key="1">
    <citation type="journal article" date="2019" name="Int. J. Syst. Evol. Microbiol.">
        <title>The Global Catalogue of Microorganisms (GCM) 10K type strain sequencing project: providing services to taxonomists for standard genome sequencing and annotation.</title>
        <authorList>
            <consortium name="The Broad Institute Genomics Platform"/>
            <consortium name="The Broad Institute Genome Sequencing Center for Infectious Disease"/>
            <person name="Wu L."/>
            <person name="Ma J."/>
        </authorList>
    </citation>
    <scope>NUCLEOTIDE SEQUENCE [LARGE SCALE GENOMIC DNA]</scope>
    <source>
        <strain evidence="9 10">JCM 10977</strain>
    </source>
</reference>
<gene>
    <name evidence="9" type="ORF">GCM10009554_28110</name>
</gene>
<dbReference type="PANTHER" id="PTHR43214">
    <property type="entry name" value="TWO-COMPONENT RESPONSE REGULATOR"/>
    <property type="match status" value="1"/>
</dbReference>
<dbReference type="EMBL" id="BAAAHK010000007">
    <property type="protein sequence ID" value="GAA0938849.1"/>
    <property type="molecule type" value="Genomic_DNA"/>
</dbReference>
<sequence>MNGPAAGDGTSADLRIGTSADPRIGVSADPRIGVSADPQIGVSADPRIGASGDPRRRASADLRIVVADDHGIVREGLGALLSAHAGFELVGTAATGAEAVRSAVTLRPDVLVMDIQMPDLGGIEATREIAKVAPEVAVLMLTMFDDDESVFAAMRAGARGYVLKGAAPDNVIRAITAVAAGEAIFGPGVARRALAYLSGPRPDQPAFPELTPREREVLDLIATGLGNAAIAHRLSLAPATVGNHITNIFAKLQVATRPEAIIRARSAGLGDS</sequence>
<dbReference type="SMART" id="SM00448">
    <property type="entry name" value="REC"/>
    <property type="match status" value="1"/>
</dbReference>
<accession>A0ABN1Q8G9</accession>
<protein>
    <submittedName>
        <fullName evidence="9">Response regulator transcription factor</fullName>
    </submittedName>
</protein>
<name>A0ABN1Q8G9_9ACTN</name>
<dbReference type="CDD" id="cd17535">
    <property type="entry name" value="REC_NarL-like"/>
    <property type="match status" value="1"/>
</dbReference>
<evidence type="ECO:0000313" key="9">
    <source>
        <dbReference type="EMBL" id="GAA0938849.1"/>
    </source>
</evidence>
<dbReference type="SMART" id="SM00421">
    <property type="entry name" value="HTH_LUXR"/>
    <property type="match status" value="1"/>
</dbReference>
<dbReference type="InterPro" id="IPR001789">
    <property type="entry name" value="Sig_transdc_resp-reg_receiver"/>
</dbReference>
<dbReference type="PROSITE" id="PS00622">
    <property type="entry name" value="HTH_LUXR_1"/>
    <property type="match status" value="1"/>
</dbReference>
<dbReference type="RefSeq" id="WP_343968824.1">
    <property type="nucleotide sequence ID" value="NZ_BAAAHK010000007.1"/>
</dbReference>
<keyword evidence="1 5" id="KW-0597">Phosphoprotein</keyword>
<dbReference type="PANTHER" id="PTHR43214:SF24">
    <property type="entry name" value="TRANSCRIPTIONAL REGULATORY PROTEIN NARL-RELATED"/>
    <property type="match status" value="1"/>
</dbReference>
<evidence type="ECO:0000256" key="2">
    <source>
        <dbReference type="ARBA" id="ARBA00023015"/>
    </source>
</evidence>
<evidence type="ECO:0000256" key="5">
    <source>
        <dbReference type="PROSITE-ProRule" id="PRU00169"/>
    </source>
</evidence>
<dbReference type="SUPFAM" id="SSF52172">
    <property type="entry name" value="CheY-like"/>
    <property type="match status" value="1"/>
</dbReference>
<dbReference type="CDD" id="cd06170">
    <property type="entry name" value="LuxR_C_like"/>
    <property type="match status" value="1"/>
</dbReference>
<dbReference type="Pfam" id="PF00196">
    <property type="entry name" value="GerE"/>
    <property type="match status" value="1"/>
</dbReference>
<evidence type="ECO:0000259" key="7">
    <source>
        <dbReference type="PROSITE" id="PS50043"/>
    </source>
</evidence>
<dbReference type="InterPro" id="IPR011006">
    <property type="entry name" value="CheY-like_superfamily"/>
</dbReference>